<reference evidence="1 2" key="1">
    <citation type="journal article" date="2013" name="Genome Announc.">
        <title>Draft Genome Sequences of Mycoplasma alkalescens, Mycoplasma arginini, and Mycoplasma bovigenitalium, Three Species with Equivocal Pathogenic Status for Cattle.</title>
        <authorList>
            <person name="Manso-Silvan L."/>
            <person name="Tardy F."/>
            <person name="Baranowski E."/>
            <person name="Barre A."/>
            <person name="Blanchard A."/>
            <person name="Breton M."/>
            <person name="Couture C."/>
            <person name="Citti C."/>
            <person name="Dordet-Frisoni E."/>
            <person name="Dupuy V."/>
            <person name="Gaurivaud P."/>
            <person name="Jacob D."/>
            <person name="Lemaitre C."/>
            <person name="Nikolski M."/>
            <person name="Nouvel L.X."/>
            <person name="Poumarat F."/>
            <person name="Thebault P."/>
            <person name="Theil S."/>
            <person name="Thiaucourt F."/>
            <person name="Sirand-Pugnet P."/>
        </authorList>
    </citation>
    <scope>NUCLEOTIDE SEQUENCE [LARGE SCALE GENOMIC DNA]</scope>
    <source>
        <strain evidence="1 2">51080</strain>
    </source>
</reference>
<dbReference type="AlphaFoldDB" id="N9TRT1"/>
<comment type="caution">
    <text evidence="1">The sequence shown here is derived from an EMBL/GenBank/DDBJ whole genome shotgun (WGS) entry which is preliminary data.</text>
</comment>
<dbReference type="PATRIC" id="fig|1188235.3.peg.706"/>
<name>N9TRT1_9BACT</name>
<dbReference type="Proteomes" id="UP000013220">
    <property type="component" value="Unassembled WGS sequence"/>
</dbReference>
<accession>N9TRT1</accession>
<sequence>MELFFKLNCNMSFYESQIFIKNINKLINKKISKVTKHKNNLPKISFIIPAIHSPLALTNDIENINFVTEQHQSTILNGKLYNDLGLKGILLNPTIRNNNISKSINAIYEEGGGHYFDSKNWC</sequence>
<dbReference type="STRING" id="1188235.MBVG_7090"/>
<keyword evidence="2" id="KW-1185">Reference proteome</keyword>
<proteinExistence type="predicted"/>
<organism evidence="1 2">
    <name type="scientific">Mycoplasmopsis bovigenitalium 51080</name>
    <dbReference type="NCBI Taxonomy" id="1188235"/>
    <lineage>
        <taxon>Bacteria</taxon>
        <taxon>Bacillati</taxon>
        <taxon>Mycoplasmatota</taxon>
        <taxon>Mycoplasmoidales</taxon>
        <taxon>Metamycoplasmataceae</taxon>
        <taxon>Mycoplasmopsis</taxon>
    </lineage>
</organism>
<protein>
    <submittedName>
        <fullName evidence="1">Uncharacterized protein</fullName>
    </submittedName>
</protein>
<dbReference type="EMBL" id="AORH01000035">
    <property type="protein sequence ID" value="ENY68770.1"/>
    <property type="molecule type" value="Genomic_DNA"/>
</dbReference>
<evidence type="ECO:0000313" key="2">
    <source>
        <dbReference type="Proteomes" id="UP000013220"/>
    </source>
</evidence>
<evidence type="ECO:0000313" key="1">
    <source>
        <dbReference type="EMBL" id="ENY68770.1"/>
    </source>
</evidence>
<gene>
    <name evidence="1" type="ORF">MBVG_7090</name>
</gene>